<comment type="caution">
    <text evidence="1">The sequence shown here is derived from an EMBL/GenBank/DDBJ whole genome shotgun (WGS) entry which is preliminary data.</text>
</comment>
<proteinExistence type="predicted"/>
<gene>
    <name evidence="1" type="ORF">E2C01_070304</name>
</gene>
<protein>
    <submittedName>
        <fullName evidence="1">Uncharacterized protein</fullName>
    </submittedName>
</protein>
<dbReference type="Proteomes" id="UP000324222">
    <property type="component" value="Unassembled WGS sequence"/>
</dbReference>
<sequence length="71" mass="7235">MAESKANLSALDKERGGVLIKVGARGLTKGELTEEFCVRASLSLGEALALKMASAGTGGTSVVGRRTGKEV</sequence>
<organism evidence="1 2">
    <name type="scientific">Portunus trituberculatus</name>
    <name type="common">Swimming crab</name>
    <name type="synonym">Neptunus trituberculatus</name>
    <dbReference type="NCBI Taxonomy" id="210409"/>
    <lineage>
        <taxon>Eukaryota</taxon>
        <taxon>Metazoa</taxon>
        <taxon>Ecdysozoa</taxon>
        <taxon>Arthropoda</taxon>
        <taxon>Crustacea</taxon>
        <taxon>Multicrustacea</taxon>
        <taxon>Malacostraca</taxon>
        <taxon>Eumalacostraca</taxon>
        <taxon>Eucarida</taxon>
        <taxon>Decapoda</taxon>
        <taxon>Pleocyemata</taxon>
        <taxon>Brachyura</taxon>
        <taxon>Eubrachyura</taxon>
        <taxon>Portunoidea</taxon>
        <taxon>Portunidae</taxon>
        <taxon>Portuninae</taxon>
        <taxon>Portunus</taxon>
    </lineage>
</organism>
<evidence type="ECO:0000313" key="1">
    <source>
        <dbReference type="EMBL" id="MPC75905.1"/>
    </source>
</evidence>
<dbReference type="AlphaFoldDB" id="A0A5B7I185"/>
<name>A0A5B7I185_PORTR</name>
<dbReference type="EMBL" id="VSRR010042127">
    <property type="protein sequence ID" value="MPC75905.1"/>
    <property type="molecule type" value="Genomic_DNA"/>
</dbReference>
<reference evidence="1 2" key="1">
    <citation type="submission" date="2019-05" db="EMBL/GenBank/DDBJ databases">
        <title>Another draft genome of Portunus trituberculatus and its Hox gene families provides insights of decapod evolution.</title>
        <authorList>
            <person name="Jeong J.-H."/>
            <person name="Song I."/>
            <person name="Kim S."/>
            <person name="Choi T."/>
            <person name="Kim D."/>
            <person name="Ryu S."/>
            <person name="Kim W."/>
        </authorList>
    </citation>
    <scope>NUCLEOTIDE SEQUENCE [LARGE SCALE GENOMIC DNA]</scope>
    <source>
        <tissue evidence="1">Muscle</tissue>
    </source>
</reference>
<accession>A0A5B7I185</accession>
<evidence type="ECO:0000313" key="2">
    <source>
        <dbReference type="Proteomes" id="UP000324222"/>
    </source>
</evidence>
<keyword evidence="2" id="KW-1185">Reference proteome</keyword>